<organism evidence="1 2">
    <name type="scientific">Pelagicoccus albus</name>
    <dbReference type="NCBI Taxonomy" id="415222"/>
    <lineage>
        <taxon>Bacteria</taxon>
        <taxon>Pseudomonadati</taxon>
        <taxon>Verrucomicrobiota</taxon>
        <taxon>Opitutia</taxon>
        <taxon>Puniceicoccales</taxon>
        <taxon>Pelagicoccaceae</taxon>
        <taxon>Pelagicoccus</taxon>
    </lineage>
</organism>
<reference evidence="1 2" key="1">
    <citation type="submission" date="2020-07" db="EMBL/GenBank/DDBJ databases">
        <authorList>
            <person name="Feng X."/>
        </authorList>
    </citation>
    <scope>NUCLEOTIDE SEQUENCE [LARGE SCALE GENOMIC DNA]</scope>
    <source>
        <strain evidence="1 2">JCM23202</strain>
    </source>
</reference>
<dbReference type="InterPro" id="IPR011990">
    <property type="entry name" value="TPR-like_helical_dom_sf"/>
</dbReference>
<dbReference type="Pfam" id="PF07721">
    <property type="entry name" value="TPR_4"/>
    <property type="match status" value="1"/>
</dbReference>
<name>A0A7X1B9K6_9BACT</name>
<sequence>MVNTKLALLLENHSVHQGWIDKFQQSGPSRSDEISKLETAVLHAYKNDPSLRNGLSRLAFYLLYKGQRQEALRLFAEDAKGGRQTWLLKLRYAECLGAEGNADHALSIVRQAYQESEQARDGRARCAWRLFWPTGNCLELIQWIKEDDEEGRLSADWRLKLAQVQSSLGNKETAETEVQKAYLENPSLTDGYANCAWELFKKTGETETPIKWMEHDRKTKRITSDPLLNLAELYATVGNLSTADQLVEQAYNSSPKLRDGYSRCYWRAFWGQGRYQECIIGLARDVEENRISLPWLLNLAEAHARAGDIEQAKLQVKRAYQADPTLKDGFTKSAWIYYHPRGEFEDLALLCGQDFETGRTSPAKALDYATALLLAGEQEKAYSIVENSYLRDDSLKDWFTSLADHALTYHPTLVTSLYEKDYERSRISQRGLKRFINHLVTTEQKNYVFNLADKIADEVDFDPYAEIAISSYALEGKLPHSIGAKLLKKTKSAEYEFLQNMIAFAANKPLSSNKSNDHQDEAFFRAFQKQLDCSFAKPQ</sequence>
<dbReference type="Gene3D" id="1.25.40.10">
    <property type="entry name" value="Tetratricopeptide repeat domain"/>
    <property type="match status" value="1"/>
</dbReference>
<proteinExistence type="predicted"/>
<keyword evidence="2" id="KW-1185">Reference proteome</keyword>
<dbReference type="Proteomes" id="UP000526501">
    <property type="component" value="Unassembled WGS sequence"/>
</dbReference>
<dbReference type="RefSeq" id="WP_185660797.1">
    <property type="nucleotide sequence ID" value="NZ_CAWPOO010000012.1"/>
</dbReference>
<dbReference type="EMBL" id="JACHVC010000012">
    <property type="protein sequence ID" value="MBC2606928.1"/>
    <property type="molecule type" value="Genomic_DNA"/>
</dbReference>
<gene>
    <name evidence="1" type="ORF">H5P27_12820</name>
</gene>
<dbReference type="InterPro" id="IPR011717">
    <property type="entry name" value="TPR-4"/>
</dbReference>
<protein>
    <submittedName>
        <fullName evidence="1">Tetratricopeptide repeat protein</fullName>
    </submittedName>
</protein>
<dbReference type="GO" id="GO:0042802">
    <property type="term" value="F:identical protein binding"/>
    <property type="evidence" value="ECO:0007669"/>
    <property type="project" value="InterPro"/>
</dbReference>
<accession>A0A7X1B9K6</accession>
<comment type="caution">
    <text evidence="1">The sequence shown here is derived from an EMBL/GenBank/DDBJ whole genome shotgun (WGS) entry which is preliminary data.</text>
</comment>
<evidence type="ECO:0000313" key="1">
    <source>
        <dbReference type="EMBL" id="MBC2606928.1"/>
    </source>
</evidence>
<dbReference type="SUPFAM" id="SSF48452">
    <property type="entry name" value="TPR-like"/>
    <property type="match status" value="2"/>
</dbReference>
<dbReference type="AlphaFoldDB" id="A0A7X1B9K6"/>
<evidence type="ECO:0000313" key="2">
    <source>
        <dbReference type="Proteomes" id="UP000526501"/>
    </source>
</evidence>